<reference evidence="1 2" key="1">
    <citation type="submission" date="2019-01" db="EMBL/GenBank/DDBJ databases">
        <title>Lujinxingia litoralis gen. nov., sp. nov. and Lujinxingia sediminis gen. nov., sp. nov., new members in the order Bradymonadales, isolated from coastal sediment.</title>
        <authorList>
            <person name="Li C.-M."/>
        </authorList>
    </citation>
    <scope>NUCLEOTIDE SEQUENCE [LARGE SCALE GENOMIC DNA]</scope>
    <source>
        <strain evidence="1 2">SEH01</strain>
    </source>
</reference>
<evidence type="ECO:0000313" key="2">
    <source>
        <dbReference type="Proteomes" id="UP000282926"/>
    </source>
</evidence>
<comment type="caution">
    <text evidence="1">The sequence shown here is derived from an EMBL/GenBank/DDBJ whole genome shotgun (WGS) entry which is preliminary data.</text>
</comment>
<dbReference type="Proteomes" id="UP000282926">
    <property type="component" value="Unassembled WGS sequence"/>
</dbReference>
<protein>
    <submittedName>
        <fullName evidence="1">Uncharacterized protein</fullName>
    </submittedName>
</protein>
<dbReference type="EMBL" id="SADD01000008">
    <property type="protein sequence ID" value="RVU43012.1"/>
    <property type="molecule type" value="Genomic_DNA"/>
</dbReference>
<organism evidence="1 2">
    <name type="scientific">Lujinxingia sediminis</name>
    <dbReference type="NCBI Taxonomy" id="2480984"/>
    <lineage>
        <taxon>Bacteria</taxon>
        <taxon>Deltaproteobacteria</taxon>
        <taxon>Bradymonadales</taxon>
        <taxon>Lujinxingiaceae</taxon>
        <taxon>Lujinxingia</taxon>
    </lineage>
</organism>
<keyword evidence="2" id="KW-1185">Reference proteome</keyword>
<dbReference type="RefSeq" id="WP_127780720.1">
    <property type="nucleotide sequence ID" value="NZ_SADD01000008.1"/>
</dbReference>
<gene>
    <name evidence="1" type="ORF">EA187_14350</name>
</gene>
<accession>A0ABY0CS23</accession>
<proteinExistence type="predicted"/>
<name>A0ABY0CS23_9DELT</name>
<sequence>MSVNSDKDSDFSKLEHIKSKALRAIGEILPVESPNNYSGWGDRTNAGRDLPPQYLVYFLLIKLLRFPYVGRDEKVAWTVPIKFQERVFVIEHRKMGLGVFTQDPIENNELAIKIVKHIHRAVKAARPYFDWLASQAVQNSSVSVISNSPQLFARYEFLLDSYRAKREEMVRRKDEVIVTKVNTPYGELDEFDYPRFRLKKESHWLALSAVEAFFSWTEHVFVHLAILTGKISTGHEVTQLAQESWVVKCNTVLDLSNKRDKVNYDKLLPIRRALRNFIAHGAFGKDGSAFLFHSSAGAVPVVLPHQLGSRKFRVVSATYFDDEAAFDIINDFIANMWSGDRSPARLYIEDGGRDLILPMAKDGTYAEAMRSDHDMAEFVEALEYQSDIAANMDW</sequence>
<evidence type="ECO:0000313" key="1">
    <source>
        <dbReference type="EMBL" id="RVU43012.1"/>
    </source>
</evidence>